<dbReference type="Proteomes" id="UP000236333">
    <property type="component" value="Unassembled WGS sequence"/>
</dbReference>
<evidence type="ECO:0000256" key="1">
    <source>
        <dbReference type="SAM" id="SignalP"/>
    </source>
</evidence>
<sequence>MHGASRRLLAALLLAFTGGQLSVRAYPQYWYNDVSLSQIYGAKLDEQPVSCTQHPTVPPPLQPFFSPHSAIRNDTGITFAFSSSDGSSAGSLCPGSTYIVKVSFGTSKRLALLTADPSAVMFSSPSPTAGWYGNRERDLAGAGKCLA</sequence>
<protein>
    <submittedName>
        <fullName evidence="2">Uncharacterized protein</fullName>
    </submittedName>
</protein>
<comment type="caution">
    <text evidence="2">The sequence shown here is derived from an EMBL/GenBank/DDBJ whole genome shotgun (WGS) entry which is preliminary data.</text>
</comment>
<accession>A0A2J7ZHH2</accession>
<dbReference type="AlphaFoldDB" id="A0A2J7ZHH2"/>
<dbReference type="EMBL" id="PGGS01002251">
    <property type="protein sequence ID" value="PNG99722.1"/>
    <property type="molecule type" value="Genomic_DNA"/>
</dbReference>
<keyword evidence="3" id="KW-1185">Reference proteome</keyword>
<reference evidence="2 3" key="1">
    <citation type="journal article" date="2017" name="Mol. Biol. Evol.">
        <title>The 4-celled Tetrabaena socialis nuclear genome reveals the essential components for genetic control of cell number at the origin of multicellularity in the volvocine lineage.</title>
        <authorList>
            <person name="Featherston J."/>
            <person name="Arakaki Y."/>
            <person name="Hanschen E.R."/>
            <person name="Ferris P.J."/>
            <person name="Michod R.E."/>
            <person name="Olson B.J.S.C."/>
            <person name="Nozaki H."/>
            <person name="Durand P.M."/>
        </authorList>
    </citation>
    <scope>NUCLEOTIDE SEQUENCE [LARGE SCALE GENOMIC DNA]</scope>
    <source>
        <strain evidence="2 3">NIES-571</strain>
    </source>
</reference>
<feature type="non-terminal residue" evidence="2">
    <location>
        <position position="147"/>
    </location>
</feature>
<proteinExistence type="predicted"/>
<evidence type="ECO:0000313" key="3">
    <source>
        <dbReference type="Proteomes" id="UP000236333"/>
    </source>
</evidence>
<organism evidence="2 3">
    <name type="scientific">Tetrabaena socialis</name>
    <dbReference type="NCBI Taxonomy" id="47790"/>
    <lineage>
        <taxon>Eukaryota</taxon>
        <taxon>Viridiplantae</taxon>
        <taxon>Chlorophyta</taxon>
        <taxon>core chlorophytes</taxon>
        <taxon>Chlorophyceae</taxon>
        <taxon>CS clade</taxon>
        <taxon>Chlamydomonadales</taxon>
        <taxon>Tetrabaenaceae</taxon>
        <taxon>Tetrabaena</taxon>
    </lineage>
</organism>
<dbReference type="OrthoDB" id="540432at2759"/>
<evidence type="ECO:0000313" key="2">
    <source>
        <dbReference type="EMBL" id="PNG99722.1"/>
    </source>
</evidence>
<feature type="chain" id="PRO_5014476432" evidence="1">
    <location>
        <begin position="26"/>
        <end position="147"/>
    </location>
</feature>
<name>A0A2J7ZHH2_9CHLO</name>
<gene>
    <name evidence="2" type="ORF">TSOC_014495</name>
</gene>
<keyword evidence="1" id="KW-0732">Signal</keyword>
<feature type="signal peptide" evidence="1">
    <location>
        <begin position="1"/>
        <end position="25"/>
    </location>
</feature>